<proteinExistence type="predicted"/>
<dbReference type="PROSITE" id="PS51000">
    <property type="entry name" value="HTH_DEOR_2"/>
    <property type="match status" value="1"/>
</dbReference>
<dbReference type="PIRSF" id="PIRSF016838">
    <property type="entry name" value="PafC"/>
    <property type="match status" value="1"/>
</dbReference>
<dbReference type="Gene3D" id="1.10.10.10">
    <property type="entry name" value="Winged helix-like DNA-binding domain superfamily/Winged helix DNA-binding domain"/>
    <property type="match status" value="1"/>
</dbReference>
<dbReference type="InterPro" id="IPR028349">
    <property type="entry name" value="PafC-like"/>
</dbReference>
<dbReference type="GO" id="GO:0003700">
    <property type="term" value="F:DNA-binding transcription factor activity"/>
    <property type="evidence" value="ECO:0007669"/>
    <property type="project" value="InterPro"/>
</dbReference>
<organism evidence="1 2">
    <name type="scientific">Anaerocolumna cellulosilytica</name>
    <dbReference type="NCBI Taxonomy" id="433286"/>
    <lineage>
        <taxon>Bacteria</taxon>
        <taxon>Bacillati</taxon>
        <taxon>Bacillota</taxon>
        <taxon>Clostridia</taxon>
        <taxon>Lachnospirales</taxon>
        <taxon>Lachnospiraceae</taxon>
        <taxon>Anaerocolumna</taxon>
    </lineage>
</organism>
<dbReference type="SUPFAM" id="SSF46785">
    <property type="entry name" value="Winged helix' DNA-binding domain"/>
    <property type="match status" value="1"/>
</dbReference>
<protein>
    <submittedName>
        <fullName evidence="1">Transcriptional regulator</fullName>
    </submittedName>
</protein>
<dbReference type="Pfam" id="PF08279">
    <property type="entry name" value="HTH_11"/>
    <property type="match status" value="1"/>
</dbReference>
<evidence type="ECO:0000313" key="2">
    <source>
        <dbReference type="Proteomes" id="UP000515561"/>
    </source>
</evidence>
<evidence type="ECO:0000313" key="1">
    <source>
        <dbReference type="EMBL" id="BCJ93700.1"/>
    </source>
</evidence>
<dbReference type="InterPro" id="IPR001034">
    <property type="entry name" value="DeoR_HTH"/>
</dbReference>
<dbReference type="InterPro" id="IPR051534">
    <property type="entry name" value="CBASS_pafABC_assoc_protein"/>
</dbReference>
<dbReference type="InterPro" id="IPR026881">
    <property type="entry name" value="WYL_dom"/>
</dbReference>
<accession>A0A6S6R304</accession>
<sequence length="313" mass="35914">MKLERMLAIVMLLLQRKKVTGKELSEMFEVSLRTIYRDIEAINAAGIPVITTSGIGGGIRIIDQYKIEKGIFTADDISTILMGLLVVQGALSGKDIATVQAKLRSFISEEQADAIEIKTEQIMFDLSSWIRGKEANRMIHTIKSAIEQKLTLTFAYLGHMGQEKLHGVEPHRLVFKNSQWYLQGYSTVKEDFRLFKLRRMYNLKSETDTFCRRILPHPFSAFTDIMSKKTFKIKLLIESSVIDRMLDYCTIDDITDLRNGSFMIDFNFIDDDYGYGILMSFGDKLTCLEPASVRAELQRRLQEMLARYNTDLL</sequence>
<dbReference type="RefSeq" id="WP_184092906.1">
    <property type="nucleotide sequence ID" value="NZ_AP023367.1"/>
</dbReference>
<dbReference type="Pfam" id="PF25583">
    <property type="entry name" value="WCX"/>
    <property type="match status" value="1"/>
</dbReference>
<dbReference type="SMART" id="SM00420">
    <property type="entry name" value="HTH_DEOR"/>
    <property type="match status" value="1"/>
</dbReference>
<keyword evidence="2" id="KW-1185">Reference proteome</keyword>
<dbReference type="PROSITE" id="PS52050">
    <property type="entry name" value="WYL"/>
    <property type="match status" value="1"/>
</dbReference>
<name>A0A6S6R304_9FIRM</name>
<gene>
    <name evidence="1" type="ORF">acsn021_12690</name>
</gene>
<dbReference type="EMBL" id="AP023367">
    <property type="protein sequence ID" value="BCJ93700.1"/>
    <property type="molecule type" value="Genomic_DNA"/>
</dbReference>
<dbReference type="PANTHER" id="PTHR34580">
    <property type="match status" value="1"/>
</dbReference>
<dbReference type="Pfam" id="PF13280">
    <property type="entry name" value="WYL"/>
    <property type="match status" value="1"/>
</dbReference>
<reference evidence="1 2" key="1">
    <citation type="journal article" date="2016" name="Int. J. Syst. Evol. Microbiol.">
        <title>Descriptions of Anaerotaenia torta gen. nov., sp. nov. and Anaerocolumna cellulosilytica gen. nov., sp. nov. isolated from a methanogenic reactor of cattle waste.</title>
        <authorList>
            <person name="Uek A."/>
            <person name="Ohtaki Y."/>
            <person name="Kaku N."/>
            <person name="Ueki K."/>
        </authorList>
    </citation>
    <scope>NUCLEOTIDE SEQUENCE [LARGE SCALE GENOMIC DNA]</scope>
    <source>
        <strain evidence="1 2">SN021</strain>
    </source>
</reference>
<dbReference type="KEGG" id="acel:acsn021_12690"/>
<dbReference type="InterPro" id="IPR057727">
    <property type="entry name" value="WCX_dom"/>
</dbReference>
<dbReference type="Proteomes" id="UP000515561">
    <property type="component" value="Chromosome"/>
</dbReference>
<dbReference type="PANTHER" id="PTHR34580:SF1">
    <property type="entry name" value="PROTEIN PAFC"/>
    <property type="match status" value="1"/>
</dbReference>
<dbReference type="AlphaFoldDB" id="A0A6S6R304"/>
<dbReference type="InterPro" id="IPR036388">
    <property type="entry name" value="WH-like_DNA-bd_sf"/>
</dbReference>
<dbReference type="InterPro" id="IPR013196">
    <property type="entry name" value="HTH_11"/>
</dbReference>
<dbReference type="InterPro" id="IPR036390">
    <property type="entry name" value="WH_DNA-bd_sf"/>
</dbReference>